<evidence type="ECO:0000256" key="1">
    <source>
        <dbReference type="RuleBase" id="RU362001"/>
    </source>
</evidence>
<reference evidence="4" key="2">
    <citation type="submission" date="2018-08" db="EMBL/GenBank/DDBJ databases">
        <authorList>
            <person name="Chevrot R."/>
        </authorList>
    </citation>
    <scope>NUCLEOTIDE SEQUENCE [LARGE SCALE GENOMIC DNA]</scope>
</reference>
<organism evidence="3 4">
    <name type="scientific">Paenibacillus alvei</name>
    <name type="common">Bacillus alvei</name>
    <dbReference type="NCBI Taxonomy" id="44250"/>
    <lineage>
        <taxon>Bacteria</taxon>
        <taxon>Bacillati</taxon>
        <taxon>Bacillota</taxon>
        <taxon>Bacilli</taxon>
        <taxon>Bacillales</taxon>
        <taxon>Paenibacillaceae</taxon>
        <taxon>Paenibacillus</taxon>
    </lineage>
</organism>
<dbReference type="NCBIfam" id="TIGR03930">
    <property type="entry name" value="WXG100_ESAT6"/>
    <property type="match status" value="1"/>
</dbReference>
<evidence type="ECO:0000313" key="4">
    <source>
        <dbReference type="Proteomes" id="UP000304148"/>
    </source>
</evidence>
<dbReference type="InterPro" id="IPR010310">
    <property type="entry name" value="T7SS_ESAT-6-like"/>
</dbReference>
<dbReference type="RefSeq" id="WP_021253116.1">
    <property type="nucleotide sequence ID" value="NZ_JAMDLY010000021.1"/>
</dbReference>
<reference evidence="2 5" key="3">
    <citation type="submission" date="2022-05" db="EMBL/GenBank/DDBJ databases">
        <title>Genome Sequencing of Bee-Associated Microbes.</title>
        <authorList>
            <person name="Dunlap C."/>
        </authorList>
    </citation>
    <scope>NUCLEOTIDE SEQUENCE [LARGE SCALE GENOMIC DNA]</scope>
    <source>
        <strain evidence="2 5">NRRL NRS-750</strain>
    </source>
</reference>
<dbReference type="InterPro" id="IPR036689">
    <property type="entry name" value="ESAT-6-like_sf"/>
</dbReference>
<name>A0A383RD51_PAEAL</name>
<dbReference type="EMBL" id="LS992241">
    <property type="protein sequence ID" value="SYX84900.1"/>
    <property type="molecule type" value="Genomic_DNA"/>
</dbReference>
<evidence type="ECO:0000313" key="2">
    <source>
        <dbReference type="EMBL" id="MCY9532693.1"/>
    </source>
</evidence>
<dbReference type="Proteomes" id="UP000304148">
    <property type="component" value="Chromosome"/>
</dbReference>
<proteinExistence type="inferred from homology"/>
<accession>A0A383RD51</accession>
<dbReference type="Pfam" id="PF06013">
    <property type="entry name" value="WXG100"/>
    <property type="match status" value="1"/>
</dbReference>
<dbReference type="EMBL" id="JAMDLY010000021">
    <property type="protein sequence ID" value="MCY9532693.1"/>
    <property type="molecule type" value="Genomic_DNA"/>
</dbReference>
<sequence>MAGRILITPEQVDQVSNQFKQGGDQSQQIVATLTQAIQGMEGQWEGMTKQRFFQEFQEASKQMQSFVQTLNTISEELKAIAQKFRSVDEQR</sequence>
<dbReference type="Gene3D" id="1.10.287.850">
    <property type="entry name" value="HP0062-like domain"/>
    <property type="match status" value="1"/>
</dbReference>
<dbReference type="AlphaFoldDB" id="A0A383RD51"/>
<reference evidence="3" key="1">
    <citation type="submission" date="2018-08" db="EMBL/GenBank/DDBJ databases">
        <authorList>
            <person name="Ferrada E.E."/>
            <person name="Latorre B.A."/>
        </authorList>
    </citation>
    <scope>NUCLEOTIDE SEQUENCE</scope>
    <source>
        <strain evidence="3">Paenibacillus B-LR1</strain>
    </source>
</reference>
<gene>
    <name evidence="2" type="ORF">M5X04_25630</name>
    <name evidence="3" type="ORF">PBLR_13322</name>
</gene>
<evidence type="ECO:0000313" key="5">
    <source>
        <dbReference type="Proteomes" id="UP001527090"/>
    </source>
</evidence>
<dbReference type="Proteomes" id="UP001527090">
    <property type="component" value="Unassembled WGS sequence"/>
</dbReference>
<protein>
    <recommendedName>
        <fullName evidence="1">ESAT-6-like protein</fullName>
    </recommendedName>
</protein>
<keyword evidence="5" id="KW-1185">Reference proteome</keyword>
<evidence type="ECO:0000313" key="3">
    <source>
        <dbReference type="EMBL" id="SYX84900.1"/>
    </source>
</evidence>
<comment type="similarity">
    <text evidence="1">Belongs to the WXG100 family.</text>
</comment>
<dbReference type="SUPFAM" id="SSF140453">
    <property type="entry name" value="EsxAB dimer-like"/>
    <property type="match status" value="1"/>
</dbReference>